<dbReference type="Pfam" id="PF12698">
    <property type="entry name" value="ABC2_membrane_3"/>
    <property type="match status" value="1"/>
</dbReference>
<dbReference type="OrthoDB" id="5486437at2"/>
<evidence type="ECO:0000313" key="8">
    <source>
        <dbReference type="EMBL" id="OPJ58311.1"/>
    </source>
</evidence>
<keyword evidence="5 6" id="KW-0472">Membrane</keyword>
<feature type="domain" description="ABC-2 type transporter transmembrane" evidence="7">
    <location>
        <begin position="19"/>
        <end position="379"/>
    </location>
</feature>
<name>A0A1V4IEB7_9CLOT</name>
<evidence type="ECO:0000256" key="6">
    <source>
        <dbReference type="SAM" id="Phobius"/>
    </source>
</evidence>
<proteinExistence type="predicted"/>
<keyword evidence="4 6" id="KW-1133">Transmembrane helix</keyword>
<evidence type="ECO:0000259" key="7">
    <source>
        <dbReference type="Pfam" id="PF12698"/>
    </source>
</evidence>
<organism evidence="8 9">
    <name type="scientific">Clostridium oryzae</name>
    <dbReference type="NCBI Taxonomy" id="1450648"/>
    <lineage>
        <taxon>Bacteria</taxon>
        <taxon>Bacillati</taxon>
        <taxon>Bacillota</taxon>
        <taxon>Clostridia</taxon>
        <taxon>Eubacteriales</taxon>
        <taxon>Clostridiaceae</taxon>
        <taxon>Clostridium</taxon>
    </lineage>
</organism>
<dbReference type="PANTHER" id="PTHR30294:SF29">
    <property type="entry name" value="MULTIDRUG ABC TRANSPORTER PERMEASE YBHS-RELATED"/>
    <property type="match status" value="1"/>
</dbReference>
<dbReference type="Proteomes" id="UP000190080">
    <property type="component" value="Unassembled WGS sequence"/>
</dbReference>
<accession>A0A1V4IEB7</accession>
<feature type="transmembrane region" description="Helical" evidence="6">
    <location>
        <begin position="232"/>
        <end position="256"/>
    </location>
</feature>
<protein>
    <submittedName>
        <fullName evidence="8">ABC-2 family transporter protein</fullName>
    </submittedName>
</protein>
<evidence type="ECO:0000256" key="3">
    <source>
        <dbReference type="ARBA" id="ARBA00022692"/>
    </source>
</evidence>
<dbReference type="InterPro" id="IPR051449">
    <property type="entry name" value="ABC-2_transporter_component"/>
</dbReference>
<dbReference type="GO" id="GO:0140359">
    <property type="term" value="F:ABC-type transporter activity"/>
    <property type="evidence" value="ECO:0007669"/>
    <property type="project" value="InterPro"/>
</dbReference>
<evidence type="ECO:0000256" key="2">
    <source>
        <dbReference type="ARBA" id="ARBA00022475"/>
    </source>
</evidence>
<keyword evidence="3 6" id="KW-0812">Transmembrane</keyword>
<comment type="caution">
    <text evidence="8">The sequence shown here is derived from an EMBL/GenBank/DDBJ whole genome shotgun (WGS) entry which is preliminary data.</text>
</comment>
<comment type="subcellular location">
    <subcellularLocation>
        <location evidence="1">Cell membrane</location>
        <topology evidence="1">Multi-pass membrane protein</topology>
    </subcellularLocation>
</comment>
<dbReference type="AlphaFoldDB" id="A0A1V4IEB7"/>
<feature type="transmembrane region" description="Helical" evidence="6">
    <location>
        <begin position="298"/>
        <end position="318"/>
    </location>
</feature>
<keyword evidence="2" id="KW-1003">Cell membrane</keyword>
<dbReference type="PANTHER" id="PTHR30294">
    <property type="entry name" value="MEMBRANE COMPONENT OF ABC TRANSPORTER YHHJ-RELATED"/>
    <property type="match status" value="1"/>
</dbReference>
<evidence type="ECO:0000256" key="5">
    <source>
        <dbReference type="ARBA" id="ARBA00023136"/>
    </source>
</evidence>
<evidence type="ECO:0000256" key="1">
    <source>
        <dbReference type="ARBA" id="ARBA00004651"/>
    </source>
</evidence>
<gene>
    <name evidence="8" type="ORF">CLORY_36740</name>
</gene>
<dbReference type="Gene3D" id="3.40.1710.10">
    <property type="entry name" value="abc type-2 transporter like domain"/>
    <property type="match status" value="1"/>
</dbReference>
<dbReference type="RefSeq" id="WP_079427191.1">
    <property type="nucleotide sequence ID" value="NZ_MZGV01000059.1"/>
</dbReference>
<feature type="transmembrane region" description="Helical" evidence="6">
    <location>
        <begin position="20"/>
        <end position="39"/>
    </location>
</feature>
<evidence type="ECO:0000313" key="9">
    <source>
        <dbReference type="Proteomes" id="UP000190080"/>
    </source>
</evidence>
<feature type="transmembrane region" description="Helical" evidence="6">
    <location>
        <begin position="191"/>
        <end position="211"/>
    </location>
</feature>
<reference evidence="8 9" key="1">
    <citation type="submission" date="2017-03" db="EMBL/GenBank/DDBJ databases">
        <title>Genome sequence of Clostridium oryzae DSM 28571.</title>
        <authorList>
            <person name="Poehlein A."/>
            <person name="Daniel R."/>
        </authorList>
    </citation>
    <scope>NUCLEOTIDE SEQUENCE [LARGE SCALE GENOMIC DNA]</scope>
    <source>
        <strain evidence="8 9">DSM 28571</strain>
    </source>
</reference>
<dbReference type="InterPro" id="IPR013525">
    <property type="entry name" value="ABC2_TM"/>
</dbReference>
<dbReference type="STRING" id="1450648.CLORY_36740"/>
<dbReference type="GO" id="GO:0005886">
    <property type="term" value="C:plasma membrane"/>
    <property type="evidence" value="ECO:0007669"/>
    <property type="project" value="UniProtKB-SubCell"/>
</dbReference>
<dbReference type="EMBL" id="MZGV01000059">
    <property type="protein sequence ID" value="OPJ58311.1"/>
    <property type="molecule type" value="Genomic_DNA"/>
</dbReference>
<feature type="transmembrane region" description="Helical" evidence="6">
    <location>
        <begin position="268"/>
        <end position="291"/>
    </location>
</feature>
<keyword evidence="9" id="KW-1185">Reference proteome</keyword>
<feature type="transmembrane region" description="Helical" evidence="6">
    <location>
        <begin position="359"/>
        <end position="381"/>
    </location>
</feature>
<evidence type="ECO:0000256" key="4">
    <source>
        <dbReference type="ARBA" id="ARBA00022989"/>
    </source>
</evidence>
<sequence>MRSIYILKKCVKEIVRDWKVLFFSLIFGPAFIFIFHSFYSNNQPVYKVAVTNFDKGFVDKQNTSINAGEELIKILNESKNSDGIKAYKVQVIKDKDEAMQKLKMGKYNIYIAIPEEFSKSIVDQANDPSKTSTKLLFYGDMTTNEYMLSAITISGIGDKLVSSLTGRPKALNYIEKSIVPNKERTAFEMSIPAGVLLGIIMLVFTSAIALVKEIEAGTIRRLQISKVSAKELLAAITASQLFIGMVSIALTFFTAMTIFRAKSEGAMWLVWLIAILCCISIIAVGFILAGFSRNVSEILILGNLPYFILFLFSGVFPIPRLNIFSIGSHSIAVNDIFPTTPAMTAMKMVMDQGKNLNDIWFELVLILVLTGIYFAVGIYLFNRRHMKLS</sequence>